<gene>
    <name evidence="3" type="ORF">V6N12_070795</name>
</gene>
<dbReference type="PANTHER" id="PTHR35997">
    <property type="entry name" value="COTTON FIBER PROTEIN-RELATED"/>
    <property type="match status" value="1"/>
</dbReference>
<evidence type="ECO:0000313" key="4">
    <source>
        <dbReference type="Proteomes" id="UP001472677"/>
    </source>
</evidence>
<accession>A0ABR2FHW7</accession>
<feature type="region of interest" description="Disordered" evidence="1">
    <location>
        <begin position="98"/>
        <end position="128"/>
    </location>
</feature>
<evidence type="ECO:0000256" key="2">
    <source>
        <dbReference type="SAM" id="Phobius"/>
    </source>
</evidence>
<proteinExistence type="predicted"/>
<keyword evidence="4" id="KW-1185">Reference proteome</keyword>
<feature type="transmembrane region" description="Helical" evidence="2">
    <location>
        <begin position="57"/>
        <end position="76"/>
    </location>
</feature>
<dbReference type="Pfam" id="PF05553">
    <property type="entry name" value="DUF761"/>
    <property type="match status" value="1"/>
</dbReference>
<keyword evidence="2" id="KW-0812">Transmembrane</keyword>
<dbReference type="PANTHER" id="PTHR35997:SF16">
    <property type="entry name" value="DUF4408 DOMAIN-CONTAINING PROTEIN"/>
    <property type="match status" value="1"/>
</dbReference>
<organism evidence="3 4">
    <name type="scientific">Hibiscus sabdariffa</name>
    <name type="common">roselle</name>
    <dbReference type="NCBI Taxonomy" id="183260"/>
    <lineage>
        <taxon>Eukaryota</taxon>
        <taxon>Viridiplantae</taxon>
        <taxon>Streptophyta</taxon>
        <taxon>Embryophyta</taxon>
        <taxon>Tracheophyta</taxon>
        <taxon>Spermatophyta</taxon>
        <taxon>Magnoliopsida</taxon>
        <taxon>eudicotyledons</taxon>
        <taxon>Gunneridae</taxon>
        <taxon>Pentapetalae</taxon>
        <taxon>rosids</taxon>
        <taxon>malvids</taxon>
        <taxon>Malvales</taxon>
        <taxon>Malvaceae</taxon>
        <taxon>Malvoideae</taxon>
        <taxon>Hibiscus</taxon>
    </lineage>
</organism>
<evidence type="ECO:0000256" key="1">
    <source>
        <dbReference type="SAM" id="MobiDB-lite"/>
    </source>
</evidence>
<dbReference type="Proteomes" id="UP001472677">
    <property type="component" value="Unassembled WGS sequence"/>
</dbReference>
<feature type="transmembrane region" description="Helical" evidence="2">
    <location>
        <begin position="26"/>
        <end position="45"/>
    </location>
</feature>
<reference evidence="3 4" key="1">
    <citation type="journal article" date="2024" name="G3 (Bethesda)">
        <title>Genome assembly of Hibiscus sabdariffa L. provides insights into metabolisms of medicinal natural products.</title>
        <authorList>
            <person name="Kim T."/>
        </authorList>
    </citation>
    <scope>NUCLEOTIDE SEQUENCE [LARGE SCALE GENOMIC DNA]</scope>
    <source>
        <strain evidence="3">TK-2024</strain>
        <tissue evidence="3">Old leaves</tissue>
    </source>
</reference>
<keyword evidence="2" id="KW-1133">Transmembrane helix</keyword>
<feature type="compositionally biased region" description="Basic and acidic residues" evidence="1">
    <location>
        <begin position="182"/>
        <end position="197"/>
    </location>
</feature>
<dbReference type="EMBL" id="JBBPBM010000006">
    <property type="protein sequence ID" value="KAK8580529.1"/>
    <property type="molecule type" value="Genomic_DNA"/>
</dbReference>
<feature type="compositionally biased region" description="Basic and acidic residues" evidence="1">
    <location>
        <begin position="214"/>
        <end position="234"/>
    </location>
</feature>
<feature type="region of interest" description="Disordered" evidence="1">
    <location>
        <begin position="179"/>
        <end position="234"/>
    </location>
</feature>
<feature type="compositionally biased region" description="Basic and acidic residues" evidence="1">
    <location>
        <begin position="114"/>
        <end position="124"/>
    </location>
</feature>
<sequence length="270" mass="30813">MTANLMENPVKPQKSRTYQKAKGMRAPFAFLFSLVLYASIFYVFSFSPSTLFNDNKFWFVISNTLILIIAADYGAFSSSKDQKRDLYQEYARRTSTAAAGGAKKNLPMEQETTSEDKYKEEEAHATQTSNDIPEKILEVVEIEPRTDNSHANISTEAPDAAPVEAVADNSYGTCHHQAINKKKTEPKTIRRSKSDKAKHGKALNVETKGALHRSKTEKQHYEHDGPSAKDDEFFSMSKEELNRRVEEFIERFNREIRLQGVRNRQVLEHD</sequence>
<dbReference type="InterPro" id="IPR008480">
    <property type="entry name" value="DUF761_pln"/>
</dbReference>
<name>A0ABR2FHW7_9ROSI</name>
<evidence type="ECO:0000313" key="3">
    <source>
        <dbReference type="EMBL" id="KAK8580529.1"/>
    </source>
</evidence>
<comment type="caution">
    <text evidence="3">The sequence shown here is derived from an EMBL/GenBank/DDBJ whole genome shotgun (WGS) entry which is preliminary data.</text>
</comment>
<protein>
    <submittedName>
        <fullName evidence="3">Uncharacterized protein</fullName>
    </submittedName>
</protein>
<keyword evidence="2" id="KW-0472">Membrane</keyword>